<protein>
    <submittedName>
        <fullName evidence="2">HD-GYP domain, c-di-GMP phosphodiesterase class II (Or its inactivated variant)</fullName>
    </submittedName>
</protein>
<dbReference type="SUPFAM" id="SSF109604">
    <property type="entry name" value="HD-domain/PDEase-like"/>
    <property type="match status" value="1"/>
</dbReference>
<sequence>MEDDIVLNPVNPHYLDRVVRVSETQGVEASEDIYSASGIKLVAKGARIGADMHDRLIVHKLKKPLESCIRVQNGTDSQRLHDDARALFEENSKLKALFDHSSVLSVVQEIPLRPATLGLLDVAAAQDRHGLKHYLLVMLISLAIARRMKCGAEIMRTVAMASLLHDIGELYIERRYLEDEDSELAESDWRKIAAHPVIGQKLACDVCGMPQAVGIAILEHHERASGGGYPRGLTAGQLSLPGQIISIAEMIAALSEHYDRPLERMALVVKLVPGEYGPELIAALSAGLELDMLGEETPVPVELTSMMLSTLFERIESVRHLINACQRTSGQDAGETRAMLDRVKRRFTHIQQALMSTGVGMYCSADGDCSVGLNQAPASLLYEVDAIQNEIRWQMRALSRDLQVRAALVSPAAALAFSELVEALDVQ</sequence>
<dbReference type="OrthoDB" id="9780948at2"/>
<dbReference type="EMBL" id="FWXD01000021">
    <property type="protein sequence ID" value="SMC28186.1"/>
    <property type="molecule type" value="Genomic_DNA"/>
</dbReference>
<name>A0A1W1XW80_9NEIS</name>
<dbReference type="PROSITE" id="PS51832">
    <property type="entry name" value="HD_GYP"/>
    <property type="match status" value="1"/>
</dbReference>
<keyword evidence="3" id="KW-1185">Reference proteome</keyword>
<dbReference type="AlphaFoldDB" id="A0A1W1XW80"/>
<feature type="domain" description="HD-GYP" evidence="1">
    <location>
        <begin position="108"/>
        <end position="305"/>
    </location>
</feature>
<evidence type="ECO:0000313" key="2">
    <source>
        <dbReference type="EMBL" id="SMC28186.1"/>
    </source>
</evidence>
<organism evidence="2 3">
    <name type="scientific">Andreprevotia lacus DSM 23236</name>
    <dbReference type="NCBI Taxonomy" id="1121001"/>
    <lineage>
        <taxon>Bacteria</taxon>
        <taxon>Pseudomonadati</taxon>
        <taxon>Pseudomonadota</taxon>
        <taxon>Betaproteobacteria</taxon>
        <taxon>Neisseriales</taxon>
        <taxon>Chitinibacteraceae</taxon>
        <taxon>Andreprevotia</taxon>
    </lineage>
</organism>
<reference evidence="2 3" key="1">
    <citation type="submission" date="2017-04" db="EMBL/GenBank/DDBJ databases">
        <authorList>
            <person name="Afonso C.L."/>
            <person name="Miller P.J."/>
            <person name="Scott M.A."/>
            <person name="Spackman E."/>
            <person name="Goraichik I."/>
            <person name="Dimitrov K.M."/>
            <person name="Suarez D.L."/>
            <person name="Swayne D.E."/>
        </authorList>
    </citation>
    <scope>NUCLEOTIDE SEQUENCE [LARGE SCALE GENOMIC DNA]</scope>
    <source>
        <strain evidence="2 3">DSM 23236</strain>
    </source>
</reference>
<dbReference type="Pfam" id="PF13487">
    <property type="entry name" value="HD_5"/>
    <property type="match status" value="1"/>
</dbReference>
<dbReference type="CDD" id="cd00077">
    <property type="entry name" value="HDc"/>
    <property type="match status" value="1"/>
</dbReference>
<gene>
    <name evidence="2" type="ORF">SAMN02745857_03148</name>
</gene>
<dbReference type="PANTHER" id="PTHR43155">
    <property type="entry name" value="CYCLIC DI-GMP PHOSPHODIESTERASE PA4108-RELATED"/>
    <property type="match status" value="1"/>
</dbReference>
<dbReference type="GO" id="GO:0008081">
    <property type="term" value="F:phosphoric diester hydrolase activity"/>
    <property type="evidence" value="ECO:0007669"/>
    <property type="project" value="UniProtKB-ARBA"/>
</dbReference>
<dbReference type="Gene3D" id="1.10.3210.10">
    <property type="entry name" value="Hypothetical protein af1432"/>
    <property type="match status" value="1"/>
</dbReference>
<proteinExistence type="predicted"/>
<dbReference type="RefSeq" id="WP_084091934.1">
    <property type="nucleotide sequence ID" value="NZ_FWXD01000021.1"/>
</dbReference>
<accession>A0A1W1XW80</accession>
<dbReference type="Proteomes" id="UP000192761">
    <property type="component" value="Unassembled WGS sequence"/>
</dbReference>
<evidence type="ECO:0000313" key="3">
    <source>
        <dbReference type="Proteomes" id="UP000192761"/>
    </source>
</evidence>
<evidence type="ECO:0000259" key="1">
    <source>
        <dbReference type="PROSITE" id="PS51832"/>
    </source>
</evidence>
<dbReference type="PANTHER" id="PTHR43155:SF2">
    <property type="entry name" value="CYCLIC DI-GMP PHOSPHODIESTERASE PA4108"/>
    <property type="match status" value="1"/>
</dbReference>
<dbReference type="InterPro" id="IPR003607">
    <property type="entry name" value="HD/PDEase_dom"/>
</dbReference>
<dbReference type="InterPro" id="IPR037522">
    <property type="entry name" value="HD_GYP_dom"/>
</dbReference>
<dbReference type="STRING" id="1121001.SAMN02745857_03148"/>